<proteinExistence type="predicted"/>
<name>A0AAV9IQA5_CYACA</name>
<dbReference type="SFLD" id="SFLDG01202">
    <property type="entry name" value="SUF2.2"/>
    <property type="match status" value="1"/>
</dbReference>
<evidence type="ECO:0000313" key="3">
    <source>
        <dbReference type="EMBL" id="KAK4534153.1"/>
    </source>
</evidence>
<dbReference type="PROSITE" id="PS50404">
    <property type="entry name" value="GST_NTER"/>
    <property type="match status" value="2"/>
</dbReference>
<feature type="compositionally biased region" description="Low complexity" evidence="1">
    <location>
        <begin position="146"/>
        <end position="168"/>
    </location>
</feature>
<sequence length="476" mass="51043">MTFVQAPVTFVRGGHIVAGKFGAPSGKRWRWTARRPSFRARLPALRMVNGGESGTNTGGAAVQSGAGRSGQSQVVMEQRRVAYVEADGDDIEPPVGFVAPEPKLFQVPQGGMVDFATGVLGSLLRAGSGAFVTGYRVRMRDDAERSGTAGATSSAAAGTTTTTTTTATEPAHPKDWGAQVQERVYSRIEESSAFLPSSRPAPGTIKLYEFEACPFCRKVREAASALDLDVLMFPCPKGGERYRPYVQERGGKQMFPYLIDENTGFEGYESDEIIRYLCQTYGDGRVPLPLSLGPLTTFSAGLASLTRRGHGARKAGTCAVPKYPLELWAYEASPFSKVVRERLVELELPYLLHNCARGSVNRRVLQNLTGRVQVPYLMDPNTGIAMFESADIVEYLSKTYGPESANARKRQSRRPSTASTGGSSGGSGAGAVSVPTTRPSSASGTAGDIADRDDKLEAYCSDPANAAADECRVYDE</sequence>
<dbReference type="Proteomes" id="UP001301350">
    <property type="component" value="Unassembled WGS sequence"/>
</dbReference>
<dbReference type="PANTHER" id="PTHR45288">
    <property type="entry name" value="THIOREDOXIN FAMILY PROTEIN"/>
    <property type="match status" value="1"/>
</dbReference>
<dbReference type="PROSITE" id="PS51354">
    <property type="entry name" value="GLUTAREDOXIN_2"/>
    <property type="match status" value="1"/>
</dbReference>
<dbReference type="PANTHER" id="PTHR45288:SF1">
    <property type="entry name" value="THIOREDOXIN FAMILY PROTEIN"/>
    <property type="match status" value="1"/>
</dbReference>
<dbReference type="CDD" id="cd03041">
    <property type="entry name" value="GST_N_2GST_N"/>
    <property type="match status" value="1"/>
</dbReference>
<keyword evidence="4" id="KW-1185">Reference proteome</keyword>
<dbReference type="InterPro" id="IPR036249">
    <property type="entry name" value="Thioredoxin-like_sf"/>
</dbReference>
<feature type="region of interest" description="Disordered" evidence="1">
    <location>
        <begin position="143"/>
        <end position="176"/>
    </location>
</feature>
<feature type="region of interest" description="Disordered" evidence="1">
    <location>
        <begin position="403"/>
        <end position="452"/>
    </location>
</feature>
<dbReference type="AlphaFoldDB" id="A0AAV9IQA5"/>
<feature type="region of interest" description="Disordered" evidence="1">
    <location>
        <begin position="48"/>
        <end position="73"/>
    </location>
</feature>
<feature type="domain" description="GST N-terminal" evidence="2">
    <location>
        <begin position="323"/>
        <end position="404"/>
    </location>
</feature>
<organism evidence="3 4">
    <name type="scientific">Cyanidium caldarium</name>
    <name type="common">Red alga</name>
    <dbReference type="NCBI Taxonomy" id="2771"/>
    <lineage>
        <taxon>Eukaryota</taxon>
        <taxon>Rhodophyta</taxon>
        <taxon>Bangiophyceae</taxon>
        <taxon>Cyanidiales</taxon>
        <taxon>Cyanidiaceae</taxon>
        <taxon>Cyanidium</taxon>
    </lineage>
</organism>
<feature type="domain" description="GST N-terminal" evidence="2">
    <location>
        <begin position="203"/>
        <end position="285"/>
    </location>
</feature>
<dbReference type="Pfam" id="PF13417">
    <property type="entry name" value="GST_N_3"/>
    <property type="match status" value="2"/>
</dbReference>
<dbReference type="InterPro" id="IPR040079">
    <property type="entry name" value="Glutathione_S-Trfase"/>
</dbReference>
<gene>
    <name evidence="3" type="ORF">CDCA_CDCA01G0178</name>
</gene>
<evidence type="ECO:0000259" key="2">
    <source>
        <dbReference type="PROSITE" id="PS50404"/>
    </source>
</evidence>
<evidence type="ECO:0000256" key="1">
    <source>
        <dbReference type="SAM" id="MobiDB-lite"/>
    </source>
</evidence>
<dbReference type="EMBL" id="JANCYW010000001">
    <property type="protein sequence ID" value="KAK4534153.1"/>
    <property type="molecule type" value="Genomic_DNA"/>
</dbReference>
<dbReference type="SUPFAM" id="SSF52833">
    <property type="entry name" value="Thioredoxin-like"/>
    <property type="match status" value="2"/>
</dbReference>
<dbReference type="SFLD" id="SFLDS00019">
    <property type="entry name" value="Glutathione_Transferase_(cytos"/>
    <property type="match status" value="1"/>
</dbReference>
<dbReference type="InterPro" id="IPR004045">
    <property type="entry name" value="Glutathione_S-Trfase_N"/>
</dbReference>
<feature type="compositionally biased region" description="Polar residues" evidence="1">
    <location>
        <begin position="435"/>
        <end position="444"/>
    </location>
</feature>
<protein>
    <recommendedName>
        <fullName evidence="2">GST N-terminal domain-containing protein</fullName>
    </recommendedName>
</protein>
<reference evidence="3 4" key="1">
    <citation type="submission" date="2022-07" db="EMBL/GenBank/DDBJ databases">
        <title>Genome-wide signatures of adaptation to extreme environments.</title>
        <authorList>
            <person name="Cho C.H."/>
            <person name="Yoon H.S."/>
        </authorList>
    </citation>
    <scope>NUCLEOTIDE SEQUENCE [LARGE SCALE GENOMIC DNA]</scope>
    <source>
        <strain evidence="3 4">DBV 063 E5</strain>
    </source>
</reference>
<dbReference type="GO" id="GO:0009507">
    <property type="term" value="C:chloroplast"/>
    <property type="evidence" value="ECO:0007669"/>
    <property type="project" value="TreeGrafter"/>
</dbReference>
<comment type="caution">
    <text evidence="3">The sequence shown here is derived from an EMBL/GenBank/DDBJ whole genome shotgun (WGS) entry which is preliminary data.</text>
</comment>
<evidence type="ECO:0000313" key="4">
    <source>
        <dbReference type="Proteomes" id="UP001301350"/>
    </source>
</evidence>
<dbReference type="SFLD" id="SFLDG01181">
    <property type="entry name" value="SUF2"/>
    <property type="match status" value="1"/>
</dbReference>
<dbReference type="Gene3D" id="3.40.30.10">
    <property type="entry name" value="Glutaredoxin"/>
    <property type="match status" value="2"/>
</dbReference>
<accession>A0AAV9IQA5</accession>